<dbReference type="Proteomes" id="UP000481327">
    <property type="component" value="Unassembled WGS sequence"/>
</dbReference>
<dbReference type="RefSeq" id="WP_152576809.1">
    <property type="nucleotide sequence ID" value="NZ_JAATJI010000001.1"/>
</dbReference>
<organism evidence="1 2">
    <name type="scientific">Sandarakinorhabdus fusca</name>
    <dbReference type="NCBI Taxonomy" id="1439888"/>
    <lineage>
        <taxon>Bacteria</taxon>
        <taxon>Pseudomonadati</taxon>
        <taxon>Pseudomonadota</taxon>
        <taxon>Alphaproteobacteria</taxon>
        <taxon>Sphingomonadales</taxon>
        <taxon>Sphingosinicellaceae</taxon>
        <taxon>Sandarakinorhabdus</taxon>
    </lineage>
</organism>
<accession>A0A7C9GP37</accession>
<gene>
    <name evidence="1" type="ORF">F3168_03950</name>
</gene>
<name>A0A7C9GP37_9SPHN</name>
<sequence length="239" mass="25710">MADTIILDNIAHADLCVVPRAGAAFGDGVNQMLVFPTEFAAVQREFPILFARDGAGAWQAVAITGLDRDDNLFLDGDRWTSAYVPAVQRRGPFAIGFRDAARTDPVIHVDLSDARVRPRGGEGVPVFLPHGGNAPYLDAIITALQTIHLGVAATAPLFALLEDLDLIEPVALQVSLSETEHINFEGYATIDGDRLAALDGAGLERLARAGHLATVVHVIASLDNIARLVERRHHRHGRP</sequence>
<dbReference type="EMBL" id="WIOL01000001">
    <property type="protein sequence ID" value="MQT16410.1"/>
    <property type="molecule type" value="Genomic_DNA"/>
</dbReference>
<dbReference type="InterPro" id="IPR010836">
    <property type="entry name" value="SapC"/>
</dbReference>
<reference evidence="1 2" key="1">
    <citation type="submission" date="2019-09" db="EMBL/GenBank/DDBJ databases">
        <title>Polymorphobacter sp. isolated from a lake in China.</title>
        <authorList>
            <person name="Liu Z."/>
        </authorList>
    </citation>
    <scope>NUCLEOTIDE SEQUENCE [LARGE SCALE GENOMIC DNA]</scope>
    <source>
        <strain evidence="1 2">D40P</strain>
    </source>
</reference>
<dbReference type="OrthoDB" id="8888710at2"/>
<evidence type="ECO:0000313" key="2">
    <source>
        <dbReference type="Proteomes" id="UP000481327"/>
    </source>
</evidence>
<evidence type="ECO:0000313" key="1">
    <source>
        <dbReference type="EMBL" id="MQT16410.1"/>
    </source>
</evidence>
<comment type="caution">
    <text evidence="1">The sequence shown here is derived from an EMBL/GenBank/DDBJ whole genome shotgun (WGS) entry which is preliminary data.</text>
</comment>
<dbReference type="Pfam" id="PF07277">
    <property type="entry name" value="SapC"/>
    <property type="match status" value="1"/>
</dbReference>
<keyword evidence="2" id="KW-1185">Reference proteome</keyword>
<protein>
    <submittedName>
        <fullName evidence="1">Peptide ABC transporter permease</fullName>
    </submittedName>
</protein>
<proteinExistence type="predicted"/>
<dbReference type="AlphaFoldDB" id="A0A7C9GP37"/>